<dbReference type="AlphaFoldDB" id="A0A8T0N258"/>
<accession>A0A8T0N258</accession>
<evidence type="ECO:0000256" key="1">
    <source>
        <dbReference type="SAM" id="SignalP"/>
    </source>
</evidence>
<sequence>MNMWGKYGGLGCMVMTAILLILVASPVHSVRPHLLEVGAVRSHAYSLIRNTKRRHNATTLDETKVKLIFCVQMDCAPQLNFCCSNQKPAPLCYDMERECQVACPH</sequence>
<reference evidence="2" key="1">
    <citation type="submission" date="2020-05" db="EMBL/GenBank/DDBJ databases">
        <title>WGS assembly of Panicum virgatum.</title>
        <authorList>
            <person name="Lovell J.T."/>
            <person name="Jenkins J."/>
            <person name="Shu S."/>
            <person name="Juenger T.E."/>
            <person name="Schmutz J."/>
        </authorList>
    </citation>
    <scope>NUCLEOTIDE SEQUENCE</scope>
    <source>
        <strain evidence="2">AP13</strain>
    </source>
</reference>
<dbReference type="Proteomes" id="UP000823388">
    <property type="component" value="Chromosome 9N"/>
</dbReference>
<comment type="caution">
    <text evidence="2">The sequence shown here is derived from an EMBL/GenBank/DDBJ whole genome shotgun (WGS) entry which is preliminary data.</text>
</comment>
<feature type="non-terminal residue" evidence="2">
    <location>
        <position position="105"/>
    </location>
</feature>
<dbReference type="EMBL" id="CM029054">
    <property type="protein sequence ID" value="KAG2542953.1"/>
    <property type="molecule type" value="Genomic_DNA"/>
</dbReference>
<evidence type="ECO:0000313" key="2">
    <source>
        <dbReference type="EMBL" id="KAG2542953.1"/>
    </source>
</evidence>
<keyword evidence="3" id="KW-1185">Reference proteome</keyword>
<evidence type="ECO:0000313" key="3">
    <source>
        <dbReference type="Proteomes" id="UP000823388"/>
    </source>
</evidence>
<protein>
    <submittedName>
        <fullName evidence="2">Uncharacterized protein</fullName>
    </submittedName>
</protein>
<name>A0A8T0N258_PANVG</name>
<feature type="signal peptide" evidence="1">
    <location>
        <begin position="1"/>
        <end position="29"/>
    </location>
</feature>
<keyword evidence="1" id="KW-0732">Signal</keyword>
<gene>
    <name evidence="2" type="ORF">PVAP13_9NG811377</name>
</gene>
<feature type="chain" id="PRO_5035944727" evidence="1">
    <location>
        <begin position="30"/>
        <end position="105"/>
    </location>
</feature>
<proteinExistence type="predicted"/>
<organism evidence="2 3">
    <name type="scientific">Panicum virgatum</name>
    <name type="common">Blackwell switchgrass</name>
    <dbReference type="NCBI Taxonomy" id="38727"/>
    <lineage>
        <taxon>Eukaryota</taxon>
        <taxon>Viridiplantae</taxon>
        <taxon>Streptophyta</taxon>
        <taxon>Embryophyta</taxon>
        <taxon>Tracheophyta</taxon>
        <taxon>Spermatophyta</taxon>
        <taxon>Magnoliopsida</taxon>
        <taxon>Liliopsida</taxon>
        <taxon>Poales</taxon>
        <taxon>Poaceae</taxon>
        <taxon>PACMAD clade</taxon>
        <taxon>Panicoideae</taxon>
        <taxon>Panicodae</taxon>
        <taxon>Paniceae</taxon>
        <taxon>Panicinae</taxon>
        <taxon>Panicum</taxon>
        <taxon>Panicum sect. Hiantes</taxon>
    </lineage>
</organism>